<reference evidence="3" key="2">
    <citation type="submission" date="2020-09" db="EMBL/GenBank/DDBJ databases">
        <authorList>
            <person name="Sun Q."/>
            <person name="Sedlacek I."/>
        </authorList>
    </citation>
    <scope>NUCLEOTIDE SEQUENCE</scope>
    <source>
        <strain evidence="3">CCM 7684</strain>
    </source>
</reference>
<accession>A0A8J2VNW5</accession>
<feature type="region of interest" description="Disordered" evidence="2">
    <location>
        <begin position="1"/>
        <end position="113"/>
    </location>
</feature>
<feature type="coiled-coil region" evidence="1">
    <location>
        <begin position="122"/>
        <end position="149"/>
    </location>
</feature>
<comment type="caution">
    <text evidence="3">The sequence shown here is derived from an EMBL/GenBank/DDBJ whole genome shotgun (WGS) entry which is preliminary data.</text>
</comment>
<dbReference type="EMBL" id="BMCP01000001">
    <property type="protein sequence ID" value="GGE36330.1"/>
    <property type="molecule type" value="Genomic_DNA"/>
</dbReference>
<proteinExistence type="predicted"/>
<evidence type="ECO:0000313" key="3">
    <source>
        <dbReference type="EMBL" id="GGE36330.1"/>
    </source>
</evidence>
<keyword evidence="4" id="KW-1185">Reference proteome</keyword>
<evidence type="ECO:0000256" key="1">
    <source>
        <dbReference type="SAM" id="Coils"/>
    </source>
</evidence>
<organism evidence="3 4">
    <name type="scientific">Agaricicola taiwanensis</name>
    <dbReference type="NCBI Taxonomy" id="591372"/>
    <lineage>
        <taxon>Bacteria</taxon>
        <taxon>Pseudomonadati</taxon>
        <taxon>Pseudomonadota</taxon>
        <taxon>Alphaproteobacteria</taxon>
        <taxon>Rhodobacterales</taxon>
        <taxon>Paracoccaceae</taxon>
        <taxon>Agaricicola</taxon>
    </lineage>
</organism>
<dbReference type="InterPro" id="IPR015385">
    <property type="entry name" value="Phage_P22_Gp8_scaffold"/>
</dbReference>
<dbReference type="RefSeq" id="WP_188408773.1">
    <property type="nucleotide sequence ID" value="NZ_BMCP01000001.1"/>
</dbReference>
<evidence type="ECO:0000313" key="4">
    <source>
        <dbReference type="Proteomes" id="UP000602745"/>
    </source>
</evidence>
<dbReference type="Pfam" id="PF09306">
    <property type="entry name" value="Phage-scaffold"/>
    <property type="match status" value="1"/>
</dbReference>
<dbReference type="AlphaFoldDB" id="A0A8J2VNW5"/>
<feature type="compositionally biased region" description="Basic and acidic residues" evidence="2">
    <location>
        <begin position="68"/>
        <end position="88"/>
    </location>
</feature>
<evidence type="ECO:0000256" key="2">
    <source>
        <dbReference type="SAM" id="MobiDB-lite"/>
    </source>
</evidence>
<gene>
    <name evidence="3" type="ORF">GCM10007276_12260</name>
</gene>
<keyword evidence="1" id="KW-0175">Coiled coil</keyword>
<reference evidence="3" key="1">
    <citation type="journal article" date="2014" name="Int. J. Syst. Evol. Microbiol.">
        <title>Complete genome sequence of Corynebacterium casei LMG S-19264T (=DSM 44701T), isolated from a smear-ripened cheese.</title>
        <authorList>
            <consortium name="US DOE Joint Genome Institute (JGI-PGF)"/>
            <person name="Walter F."/>
            <person name="Albersmeier A."/>
            <person name="Kalinowski J."/>
            <person name="Ruckert C."/>
        </authorList>
    </citation>
    <scope>NUCLEOTIDE SEQUENCE</scope>
    <source>
        <strain evidence="3">CCM 7684</strain>
    </source>
</reference>
<dbReference type="Proteomes" id="UP000602745">
    <property type="component" value="Unassembled WGS sequence"/>
</dbReference>
<sequence>MTDEDDIQTDVQDANGAPAESEQSDAKPEAEIEEGEGEAKTKTEDEGSEDRADDDADEEDDRPKRRRSGTERLKRQIAELRAELDRRSTSAGGQDSGISVDIGPEPKEEDFKDDFFAYERAKTVYEMRKAAAEDRAKEAQREIHARQQEHYRQLGEEYSDREKEVRQHLKDYDAVVTSFKGEVSNAVKLLIVESDKGPHLTYYLAKHPEKVRELNGMTERAAAREIGRLESRLSLPTPNKQTKAPPPGTSLKGGAAPKSPESDLDAWLKKTYG</sequence>
<protein>
    <submittedName>
        <fullName evidence="3">Uncharacterized protein</fullName>
    </submittedName>
</protein>
<feature type="compositionally biased region" description="Acidic residues" evidence="2">
    <location>
        <begin position="46"/>
        <end position="60"/>
    </location>
</feature>
<feature type="region of interest" description="Disordered" evidence="2">
    <location>
        <begin position="227"/>
        <end position="273"/>
    </location>
</feature>
<feature type="compositionally biased region" description="Basic and acidic residues" evidence="2">
    <location>
        <begin position="104"/>
        <end position="113"/>
    </location>
</feature>
<name>A0A8J2VNW5_9RHOB</name>